<proteinExistence type="predicted"/>
<accession>A0AAV5N6H7</accession>
<keyword evidence="2" id="KW-1185">Reference proteome</keyword>
<name>A0AAV5N6H7_9GAMM</name>
<evidence type="ECO:0000313" key="1">
    <source>
        <dbReference type="EMBL" id="GKX57078.1"/>
    </source>
</evidence>
<comment type="caution">
    <text evidence="1">The sequence shown here is derived from an EMBL/GenBank/DDBJ whole genome shotgun (WGS) entry which is preliminary data.</text>
</comment>
<dbReference type="Proteomes" id="UP001058124">
    <property type="component" value="Unassembled WGS sequence"/>
</dbReference>
<dbReference type="PANTHER" id="PTHR47923:SF1">
    <property type="entry name" value="INSERTION ELEMENT IS1 1 PROTEIN INSA-RELATED"/>
    <property type="match status" value="1"/>
</dbReference>
<reference evidence="1" key="1">
    <citation type="submission" date="2022-06" db="EMBL/GenBank/DDBJ databases">
        <title>Draft genome sequences of Leminorella grimontii str. JCM5902.</title>
        <authorList>
            <person name="Wakabayashi Y."/>
            <person name="Kojima K."/>
        </authorList>
    </citation>
    <scope>NUCLEOTIDE SEQUENCE</scope>
    <source>
        <strain evidence="1">JCM 5902</strain>
    </source>
</reference>
<dbReference type="AlphaFoldDB" id="A0AAV5N6H7"/>
<dbReference type="InterPro" id="IPR051252">
    <property type="entry name" value="IS1_transposase_InsA"/>
</dbReference>
<evidence type="ECO:0000313" key="2">
    <source>
        <dbReference type="Proteomes" id="UP001058124"/>
    </source>
</evidence>
<sequence length="91" mass="10657">MAAPECKYCGKNDRVCKHGRGKSGLQRYRCENCQRTFQSKYIYQAYQPELRQEIISRYLTGESVFEISLGVKVNAETVKRFLHQEQLIHTP</sequence>
<dbReference type="PANTHER" id="PTHR47923">
    <property type="entry name" value="INSERTION ELEMENT IS1 1 PROTEIN INSA-RELATED"/>
    <property type="match status" value="1"/>
</dbReference>
<protein>
    <submittedName>
        <fullName evidence="1">Transposase</fullName>
    </submittedName>
</protein>
<gene>
    <name evidence="1" type="primary">insA</name>
    <name evidence="1" type="ORF">SOASR030_31900</name>
</gene>
<dbReference type="EMBL" id="BRLH01000011">
    <property type="protein sequence ID" value="GKX57078.1"/>
    <property type="molecule type" value="Genomic_DNA"/>
</dbReference>
<dbReference type="GO" id="GO:0006313">
    <property type="term" value="P:DNA transposition"/>
    <property type="evidence" value="ECO:0007669"/>
    <property type="project" value="TreeGrafter"/>
</dbReference>
<organism evidence="1 2">
    <name type="scientific">Leminorella grimontii</name>
    <dbReference type="NCBI Taxonomy" id="82981"/>
    <lineage>
        <taxon>Bacteria</taxon>
        <taxon>Pseudomonadati</taxon>
        <taxon>Pseudomonadota</taxon>
        <taxon>Gammaproteobacteria</taxon>
        <taxon>Enterobacterales</taxon>
        <taxon>Budviciaceae</taxon>
        <taxon>Leminorella</taxon>
    </lineage>
</organism>